<dbReference type="Proteomes" id="UP000789508">
    <property type="component" value="Unassembled WGS sequence"/>
</dbReference>
<accession>A0A9N9FL81</accession>
<keyword evidence="3" id="KW-1185">Reference proteome</keyword>
<dbReference type="AlphaFoldDB" id="A0A9N9FL81"/>
<sequence>MSHPVSLYLIVNDLVNEAVIVQLISHQLLSLHGITNHLRLDLNMAREAYQQYKSVVDQSQQITSLSQNIAAISCVVITIVAVANIVITPIANVVTVTIVTIRTRNLLSVSSTLLSHDMACSSANIPKIIISPQILNRLLIYNAVGEINTHRQP</sequence>
<evidence type="ECO:0000256" key="1">
    <source>
        <dbReference type="SAM" id="Phobius"/>
    </source>
</evidence>
<gene>
    <name evidence="2" type="ORF">ALEPTO_LOCUS5404</name>
</gene>
<comment type="caution">
    <text evidence="2">The sequence shown here is derived from an EMBL/GenBank/DDBJ whole genome shotgun (WGS) entry which is preliminary data.</text>
</comment>
<evidence type="ECO:0000313" key="3">
    <source>
        <dbReference type="Proteomes" id="UP000789508"/>
    </source>
</evidence>
<evidence type="ECO:0000313" key="2">
    <source>
        <dbReference type="EMBL" id="CAG8540867.1"/>
    </source>
</evidence>
<dbReference type="EMBL" id="CAJVPS010001508">
    <property type="protein sequence ID" value="CAG8540867.1"/>
    <property type="molecule type" value="Genomic_DNA"/>
</dbReference>
<organism evidence="2 3">
    <name type="scientific">Ambispora leptoticha</name>
    <dbReference type="NCBI Taxonomy" id="144679"/>
    <lineage>
        <taxon>Eukaryota</taxon>
        <taxon>Fungi</taxon>
        <taxon>Fungi incertae sedis</taxon>
        <taxon>Mucoromycota</taxon>
        <taxon>Glomeromycotina</taxon>
        <taxon>Glomeromycetes</taxon>
        <taxon>Archaeosporales</taxon>
        <taxon>Ambisporaceae</taxon>
        <taxon>Ambispora</taxon>
    </lineage>
</organism>
<protein>
    <submittedName>
        <fullName evidence="2">4274_t:CDS:1</fullName>
    </submittedName>
</protein>
<proteinExistence type="predicted"/>
<keyword evidence="1" id="KW-0812">Transmembrane</keyword>
<name>A0A9N9FL81_9GLOM</name>
<keyword evidence="1" id="KW-1133">Transmembrane helix</keyword>
<keyword evidence="1" id="KW-0472">Membrane</keyword>
<reference evidence="2" key="1">
    <citation type="submission" date="2021-06" db="EMBL/GenBank/DDBJ databases">
        <authorList>
            <person name="Kallberg Y."/>
            <person name="Tangrot J."/>
            <person name="Rosling A."/>
        </authorList>
    </citation>
    <scope>NUCLEOTIDE SEQUENCE</scope>
    <source>
        <strain evidence="2">FL130A</strain>
    </source>
</reference>
<feature type="transmembrane region" description="Helical" evidence="1">
    <location>
        <begin position="69"/>
        <end position="101"/>
    </location>
</feature>